<evidence type="ECO:0000313" key="2">
    <source>
        <dbReference type="Proteomes" id="UP000283210"/>
    </source>
</evidence>
<dbReference type="EMBL" id="CM012460">
    <property type="protein sequence ID" value="RVE56139.1"/>
    <property type="molecule type" value="Genomic_DNA"/>
</dbReference>
<proteinExistence type="predicted"/>
<sequence>MDNPSGVNAGQLDNVVYLERVEENLKQKETHLQGSSVGHSLLLDGYNMFYRNRHQSYTNFPQLAKKGGGGVAVYVRSNIQVSLVQVMRKHPPIHVVGLMRNHYHLGVVIEPKKCTYKEKTLNFRRGPAQNEVKSSLIDDTKFLSTTLHSNNLSQPTLGELHLAAILKLDPAGMLTFSCQIQVKTTHPGKFSISSLGH</sequence>
<dbReference type="Proteomes" id="UP000283210">
    <property type="component" value="Chromosome 24"/>
</dbReference>
<name>A0A437C1D8_ORYJA</name>
<protein>
    <submittedName>
        <fullName evidence="1">Uncharacterized protein</fullName>
    </submittedName>
</protein>
<gene>
    <name evidence="1" type="ORF">OJAV_G00233240</name>
</gene>
<evidence type="ECO:0000313" key="1">
    <source>
        <dbReference type="EMBL" id="RVE56139.1"/>
    </source>
</evidence>
<organism evidence="1 2">
    <name type="scientific">Oryzias javanicus</name>
    <name type="common">Javanese ricefish</name>
    <name type="synonym">Aplocheilus javanicus</name>
    <dbReference type="NCBI Taxonomy" id="123683"/>
    <lineage>
        <taxon>Eukaryota</taxon>
        <taxon>Metazoa</taxon>
        <taxon>Chordata</taxon>
        <taxon>Craniata</taxon>
        <taxon>Vertebrata</taxon>
        <taxon>Euteleostomi</taxon>
        <taxon>Actinopterygii</taxon>
        <taxon>Neopterygii</taxon>
        <taxon>Teleostei</taxon>
        <taxon>Neoteleostei</taxon>
        <taxon>Acanthomorphata</taxon>
        <taxon>Ovalentaria</taxon>
        <taxon>Atherinomorphae</taxon>
        <taxon>Beloniformes</taxon>
        <taxon>Adrianichthyidae</taxon>
        <taxon>Oryziinae</taxon>
        <taxon>Oryzias</taxon>
    </lineage>
</organism>
<reference evidence="1 2" key="2">
    <citation type="submission" date="2019-01" db="EMBL/GenBank/DDBJ databases">
        <title>A chromosome length genome reference of the Java medaka (oryzias javanicus).</title>
        <authorList>
            <person name="Herpin A."/>
            <person name="Takehana Y."/>
            <person name="Naruse K."/>
            <person name="Ansai S."/>
            <person name="Kawaguchi M."/>
        </authorList>
    </citation>
    <scope>NUCLEOTIDE SEQUENCE [LARGE SCALE GENOMIC DNA]</scope>
    <source>
        <strain evidence="1">RS831</strain>
        <tissue evidence="1">Whole body</tissue>
    </source>
</reference>
<keyword evidence="2" id="KW-1185">Reference proteome</keyword>
<dbReference type="AlphaFoldDB" id="A0A437C1D8"/>
<accession>A0A437C1D8</accession>
<reference evidence="1 2" key="1">
    <citation type="submission" date="2018-11" db="EMBL/GenBank/DDBJ databases">
        <authorList>
            <person name="Lopez-Roques C."/>
            <person name="Donnadieu C."/>
            <person name="Bouchez O."/>
            <person name="Klopp C."/>
            <person name="Cabau C."/>
            <person name="Zahm M."/>
        </authorList>
    </citation>
    <scope>NUCLEOTIDE SEQUENCE [LARGE SCALE GENOMIC DNA]</scope>
    <source>
        <strain evidence="1">RS831</strain>
        <tissue evidence="1">Whole body</tissue>
    </source>
</reference>